<protein>
    <submittedName>
        <fullName evidence="2">Uncharacterized protein</fullName>
    </submittedName>
</protein>
<gene>
    <name evidence="2" type="ORF">HUJ06_005472</name>
</gene>
<dbReference type="AlphaFoldDB" id="A0A822YQG6"/>
<organism evidence="2 3">
    <name type="scientific">Nelumbo nucifera</name>
    <name type="common">Sacred lotus</name>
    <dbReference type="NCBI Taxonomy" id="4432"/>
    <lineage>
        <taxon>Eukaryota</taxon>
        <taxon>Viridiplantae</taxon>
        <taxon>Streptophyta</taxon>
        <taxon>Embryophyta</taxon>
        <taxon>Tracheophyta</taxon>
        <taxon>Spermatophyta</taxon>
        <taxon>Magnoliopsida</taxon>
        <taxon>Proteales</taxon>
        <taxon>Nelumbonaceae</taxon>
        <taxon>Nelumbo</taxon>
    </lineage>
</organism>
<sequence>MRSKQDPKVAYYTENHHSGHQIENL</sequence>
<feature type="region of interest" description="Disordered" evidence="1">
    <location>
        <begin position="1"/>
        <end position="25"/>
    </location>
</feature>
<keyword evidence="3" id="KW-1185">Reference proteome</keyword>
<dbReference type="Proteomes" id="UP000607653">
    <property type="component" value="Unassembled WGS sequence"/>
</dbReference>
<evidence type="ECO:0000256" key="1">
    <source>
        <dbReference type="SAM" id="MobiDB-lite"/>
    </source>
</evidence>
<evidence type="ECO:0000313" key="2">
    <source>
        <dbReference type="EMBL" id="DAD34832.1"/>
    </source>
</evidence>
<evidence type="ECO:0000313" key="3">
    <source>
        <dbReference type="Proteomes" id="UP000607653"/>
    </source>
</evidence>
<reference evidence="2 3" key="1">
    <citation type="journal article" date="2020" name="Mol. Biol. Evol.">
        <title>Distinct Expression and Methylation Patterns for Genes with Different Fates following a Single Whole-Genome Duplication in Flowering Plants.</title>
        <authorList>
            <person name="Shi T."/>
            <person name="Rahmani R.S."/>
            <person name="Gugger P.F."/>
            <person name="Wang M."/>
            <person name="Li H."/>
            <person name="Zhang Y."/>
            <person name="Li Z."/>
            <person name="Wang Q."/>
            <person name="Van de Peer Y."/>
            <person name="Marchal K."/>
            <person name="Chen J."/>
        </authorList>
    </citation>
    <scope>NUCLEOTIDE SEQUENCE [LARGE SCALE GENOMIC DNA]</scope>
    <source>
        <tissue evidence="2">Leaf</tissue>
    </source>
</reference>
<accession>A0A822YQG6</accession>
<proteinExistence type="predicted"/>
<dbReference type="EMBL" id="DUZY01000004">
    <property type="protein sequence ID" value="DAD34832.1"/>
    <property type="molecule type" value="Genomic_DNA"/>
</dbReference>
<comment type="caution">
    <text evidence="2">The sequence shown here is derived from an EMBL/GenBank/DDBJ whole genome shotgun (WGS) entry which is preliminary data.</text>
</comment>
<name>A0A822YQG6_NELNU</name>